<dbReference type="Proteomes" id="UP000313359">
    <property type="component" value="Unassembled WGS sequence"/>
</dbReference>
<feature type="region of interest" description="Disordered" evidence="1">
    <location>
        <begin position="1"/>
        <end position="29"/>
    </location>
</feature>
<organism evidence="3 4">
    <name type="scientific">Lentinus tigrinus ALCF2SS1-6</name>
    <dbReference type="NCBI Taxonomy" id="1328759"/>
    <lineage>
        <taxon>Eukaryota</taxon>
        <taxon>Fungi</taxon>
        <taxon>Dikarya</taxon>
        <taxon>Basidiomycota</taxon>
        <taxon>Agaricomycotina</taxon>
        <taxon>Agaricomycetes</taxon>
        <taxon>Polyporales</taxon>
        <taxon>Polyporaceae</taxon>
        <taxon>Lentinus</taxon>
    </lineage>
</organism>
<dbReference type="STRING" id="1328759.A0A5C2SVL1"/>
<feature type="domain" description="N-acetyltransferase" evidence="2">
    <location>
        <begin position="84"/>
        <end position="245"/>
    </location>
</feature>
<gene>
    <name evidence="3" type="ORF">L227DRAFT_605475</name>
</gene>
<evidence type="ECO:0000313" key="4">
    <source>
        <dbReference type="Proteomes" id="UP000313359"/>
    </source>
</evidence>
<dbReference type="OrthoDB" id="2744543at2759"/>
<feature type="compositionally biased region" description="Low complexity" evidence="1">
    <location>
        <begin position="1"/>
        <end position="19"/>
    </location>
</feature>
<dbReference type="PANTHER" id="PTHR42791:SF1">
    <property type="entry name" value="N-ACETYLTRANSFERASE DOMAIN-CONTAINING PROTEIN"/>
    <property type="match status" value="1"/>
</dbReference>
<dbReference type="InterPro" id="IPR052523">
    <property type="entry name" value="Trichothecene_AcTrans"/>
</dbReference>
<sequence>MAHNATTPAAPAAAETTPPLKGASREAKPPNIVPMRYRDIWSGTEVIRKGFSNDPVQAGYFGSVDTFPFRTLRNKLVLSIIWAAAIWQGRMLTIDNGAAIMKYAAPGDKDPWIVGFLMRLLRIFGSVEFNKRRGEFVGTVHNMYQDAFGDRNQAMYDVQAVAVDPDVHGSGWGTALMNHIMAKADADGRDIKLCTTTAVRFYERLGFSVVRVGLIAADNPSWDGEPIKVHIMCRPAKIPASKTVPT</sequence>
<dbReference type="AlphaFoldDB" id="A0A5C2SVL1"/>
<dbReference type="InterPro" id="IPR016181">
    <property type="entry name" value="Acyl_CoA_acyltransferase"/>
</dbReference>
<dbReference type="CDD" id="cd04301">
    <property type="entry name" value="NAT_SF"/>
    <property type="match status" value="1"/>
</dbReference>
<dbReference type="GO" id="GO:0016747">
    <property type="term" value="F:acyltransferase activity, transferring groups other than amino-acyl groups"/>
    <property type="evidence" value="ECO:0007669"/>
    <property type="project" value="InterPro"/>
</dbReference>
<dbReference type="SUPFAM" id="SSF55729">
    <property type="entry name" value="Acyl-CoA N-acyltransferases (Nat)"/>
    <property type="match status" value="1"/>
</dbReference>
<dbReference type="PANTHER" id="PTHR42791">
    <property type="entry name" value="GNAT FAMILY ACETYLTRANSFERASE"/>
    <property type="match status" value="1"/>
</dbReference>
<accession>A0A5C2SVL1</accession>
<reference evidence="3" key="1">
    <citation type="journal article" date="2018" name="Genome Biol. Evol.">
        <title>Genomics and development of Lentinus tigrinus, a white-rot wood-decaying mushroom with dimorphic fruiting bodies.</title>
        <authorList>
            <person name="Wu B."/>
            <person name="Xu Z."/>
            <person name="Knudson A."/>
            <person name="Carlson A."/>
            <person name="Chen N."/>
            <person name="Kovaka S."/>
            <person name="LaButti K."/>
            <person name="Lipzen A."/>
            <person name="Pennachio C."/>
            <person name="Riley R."/>
            <person name="Schakwitz W."/>
            <person name="Umezawa K."/>
            <person name="Ohm R.A."/>
            <person name="Grigoriev I.V."/>
            <person name="Nagy L.G."/>
            <person name="Gibbons J."/>
            <person name="Hibbett D."/>
        </authorList>
    </citation>
    <scope>NUCLEOTIDE SEQUENCE [LARGE SCALE GENOMIC DNA]</scope>
    <source>
        <strain evidence="3">ALCF2SS1-6</strain>
    </source>
</reference>
<evidence type="ECO:0000313" key="3">
    <source>
        <dbReference type="EMBL" id="RPD67059.1"/>
    </source>
</evidence>
<dbReference type="Gene3D" id="3.40.630.30">
    <property type="match status" value="1"/>
</dbReference>
<proteinExistence type="predicted"/>
<name>A0A5C2SVL1_9APHY</name>
<dbReference type="EMBL" id="ML122250">
    <property type="protein sequence ID" value="RPD67059.1"/>
    <property type="molecule type" value="Genomic_DNA"/>
</dbReference>
<dbReference type="PROSITE" id="PS51186">
    <property type="entry name" value="GNAT"/>
    <property type="match status" value="1"/>
</dbReference>
<keyword evidence="4" id="KW-1185">Reference proteome</keyword>
<dbReference type="Pfam" id="PF13508">
    <property type="entry name" value="Acetyltransf_7"/>
    <property type="match status" value="1"/>
</dbReference>
<evidence type="ECO:0000259" key="2">
    <source>
        <dbReference type="PROSITE" id="PS51186"/>
    </source>
</evidence>
<dbReference type="InterPro" id="IPR000182">
    <property type="entry name" value="GNAT_dom"/>
</dbReference>
<protein>
    <recommendedName>
        <fullName evidence="2">N-acetyltransferase domain-containing protein</fullName>
    </recommendedName>
</protein>
<evidence type="ECO:0000256" key="1">
    <source>
        <dbReference type="SAM" id="MobiDB-lite"/>
    </source>
</evidence>